<dbReference type="SUPFAM" id="SSF57567">
    <property type="entry name" value="Serine protease inhibitors"/>
    <property type="match status" value="3"/>
</dbReference>
<feature type="domain" description="VWFD" evidence="9">
    <location>
        <begin position="613"/>
        <end position="807"/>
    </location>
</feature>
<evidence type="ECO:0000256" key="1">
    <source>
        <dbReference type="ARBA" id="ARBA00004613"/>
    </source>
</evidence>
<dbReference type="InterPro" id="IPR050780">
    <property type="entry name" value="Mucin_vWF_Thrombospondin_sf"/>
</dbReference>
<evidence type="ECO:0000256" key="2">
    <source>
        <dbReference type="ARBA" id="ARBA00022525"/>
    </source>
</evidence>
<dbReference type="Pfam" id="PF00094">
    <property type="entry name" value="VWD"/>
    <property type="match status" value="2"/>
</dbReference>
<evidence type="ECO:0000313" key="11">
    <source>
        <dbReference type="Proteomes" id="UP001159641"/>
    </source>
</evidence>
<comment type="caution">
    <text evidence="10">The sequence shown here is derived from an EMBL/GenBank/DDBJ whole genome shotgun (WGS) entry which is preliminary data.</text>
</comment>
<dbReference type="GO" id="GO:0030414">
    <property type="term" value="F:peptidase inhibitor activity"/>
    <property type="evidence" value="ECO:0007669"/>
    <property type="project" value="InterPro"/>
</dbReference>
<dbReference type="InterPro" id="IPR002172">
    <property type="entry name" value="LDrepeatLR_classA_rpt"/>
</dbReference>
<dbReference type="Gene3D" id="2.20.100.10">
    <property type="entry name" value="Thrombospondin type-1 (TSP1) repeat"/>
    <property type="match status" value="1"/>
</dbReference>
<comment type="caution">
    <text evidence="7">Lacks conserved residue(s) required for the propagation of feature annotation.</text>
</comment>
<sequence length="1570" mass="166437">MGRQWCKRTETILVEEEVTPRQEDLVPCTSLHHYQRRGWRLDLTWSGRARLCPIYKPPETRPAAWNQTVPPAEYHEACPFAYCAAAPAGSGREERLEAARPTLASYAQDCARGASTCAGGSPASARLCLGGRLCSDCASACPPSCSAVGEGGEGSCGEECVSGCECPPGLFWDGAPCVPSARWPCYHRRRRYDPGDTVRRLRSPRVGQDGRWLCAQAPCPAEGAVGGDGHYLTFDGRSFSFRGRAGRRFSLVQDFVKRQLLTVLEHGDCNAGSCLHAISVSLGDTHVQLRDSGAVLVDGQDVVLPWSGTGGLASPAPLPLSCCCAGLGPASSRECLTLRPTSPWTPAMPSSCAGGRVSGWTKPQRAWNQQDDFLTPAGDVETSIAAFASKFQVAGEGRCPSEDSAPLSRCSTHTQRHIFAEAACAILHGPVFQECHGLVGREPFHPRCLAAACGCTPGGDCLCPMLAAYARRCAQEGALLSWRDQTLCPVLCPGGQEYQECAPVCGRNCGETEGCGELGSCLGAHRYAPGSATMKDCNRCICQERGLWNCTAQRCISPWAFCPRGLVYVPGACLLTCDSPSANGSCPPGSMGGCVCPPGTVLLDEGCIPPELCPCCHGGQWYPPNAAIQEDYNIWVCQGRQWRCTGQRCDGQCQASGPALRGQRPHLHQALTVRLQSTVVHMLRGQAVAVNGVSVMPPKVYTGSGLSLRRAGLFLLLTTCLGLTLLWDGGTRVLVQLSPEFRGRLAGLCGDFDGDASNDLRNQPGDLPPPCAVNAHRAGWARARCGVMLQPLFARCHAEVPPEQHCEWCMHDTRGCDSGGDCECLCSAIATYADECSRPGTHMRWRSQELCQALPSVISGVCLEPAPCPCEWRGSFFPPGTVLQRDCGNCTCQESQWLCGDDGSRGQGPVPGGAEGEAPCQESGHCVPHGWLCDYQDDRGDGSDEEGCATPGRGEGQMSCSSGHCLPLALICDGQDDCGDGTDEQGCPCPQDSLACADGRCLPPALLCDGHPDFPDAADEESCQGQVNCTPGEVSCVDGACVGTIHLCDGICDCPDGADEGPGHCPLPSLPTPPAGTLPGPSAVSRETAPTPQASVSPPPPCGPVDFASGGSGEGGPRGWRCDGEEDCADGGDESGCDRPCAPHLPPCARGPLRRCATARTGTPAPAAWRSPLCPRKSDLHGLATWWRLGAVHRPHLLPCGLPLLDPSQRLLPPCGSLFPCGLAPQLCLNPERLCDGLPDCPQGEDELGCGRHTVRLMEAKAGGAWEVCDGQPDCELVGEAGPSREEQRCEAWGPWSPWAPCSQTRGPGVRGCSRRCSPPSLPVLRHCPGPEYQTQACFTAACPTMQGHQDPAAAAPPTPEGGQTCAMLPGDAPSTRQTRPCPQDGCPSVTCSGELVFHPCAPCPLTCDDVSGQAECPPDRPCSSPGCWRPTGQVLGDEGRCVWPRQCPCLVDGTHYWRIEADCRLCICQDGRPQRCRPNPDCAVNCGWSSWSPWAECLGPCESRSIQWSFQSANNARLAGRGRQRQGIHRKARSYCTRQGPAGTLTSPPAPTWEATCAQGASTGTTDPR</sequence>
<dbReference type="PROSITE" id="PS50092">
    <property type="entry name" value="TSP1"/>
    <property type="match status" value="1"/>
</dbReference>
<feature type="disulfide bond" evidence="7">
    <location>
        <begin position="1036"/>
        <end position="1054"/>
    </location>
</feature>
<feature type="disulfide bond" evidence="7">
    <location>
        <begin position="1029"/>
        <end position="1041"/>
    </location>
</feature>
<feature type="disulfide bond" evidence="7">
    <location>
        <begin position="933"/>
        <end position="948"/>
    </location>
</feature>
<reference evidence="10 11" key="1">
    <citation type="submission" date="2022-11" db="EMBL/GenBank/DDBJ databases">
        <title>Whole genome sequence of Eschrichtius robustus ER-17-0199.</title>
        <authorList>
            <person name="Bruniche-Olsen A."/>
            <person name="Black A.N."/>
            <person name="Fields C.J."/>
            <person name="Walden K."/>
            <person name="Dewoody J.A."/>
        </authorList>
    </citation>
    <scope>NUCLEOTIDE SEQUENCE [LARGE SCALE GENOMIC DNA]</scope>
    <source>
        <strain evidence="10">ER-17-0199</strain>
        <tissue evidence="10">Blubber</tissue>
    </source>
</reference>
<feature type="disulfide bond" evidence="7">
    <location>
        <begin position="972"/>
        <end position="987"/>
    </location>
</feature>
<dbReference type="GO" id="GO:0031012">
    <property type="term" value="C:extracellular matrix"/>
    <property type="evidence" value="ECO:0007669"/>
    <property type="project" value="TreeGrafter"/>
</dbReference>
<evidence type="ECO:0000256" key="8">
    <source>
        <dbReference type="SAM" id="MobiDB-lite"/>
    </source>
</evidence>
<evidence type="ECO:0000313" key="10">
    <source>
        <dbReference type="EMBL" id="KAJ8782814.1"/>
    </source>
</evidence>
<keyword evidence="11" id="KW-1185">Reference proteome</keyword>
<dbReference type="Proteomes" id="UP001159641">
    <property type="component" value="Unassembled WGS sequence"/>
</dbReference>
<dbReference type="PANTHER" id="PTHR11339">
    <property type="entry name" value="EXTRACELLULAR MATRIX GLYCOPROTEIN RELATED"/>
    <property type="match status" value="1"/>
</dbReference>
<dbReference type="CDD" id="cd19941">
    <property type="entry name" value="TIL"/>
    <property type="match status" value="2"/>
</dbReference>
<dbReference type="SMART" id="SM00832">
    <property type="entry name" value="C8"/>
    <property type="match status" value="2"/>
</dbReference>
<evidence type="ECO:0000256" key="6">
    <source>
        <dbReference type="ARBA" id="ARBA00023180"/>
    </source>
</evidence>
<dbReference type="CDD" id="cd00112">
    <property type="entry name" value="LDLa"/>
    <property type="match status" value="4"/>
</dbReference>
<evidence type="ECO:0000259" key="9">
    <source>
        <dbReference type="PROSITE" id="PS51233"/>
    </source>
</evidence>
<gene>
    <name evidence="10" type="ORF">J1605_009422</name>
</gene>
<dbReference type="EMBL" id="JAIQCJ010002089">
    <property type="protein sequence ID" value="KAJ8782814.1"/>
    <property type="molecule type" value="Genomic_DNA"/>
</dbReference>
<feature type="disulfide bond" evidence="7">
    <location>
        <begin position="989"/>
        <end position="1001"/>
    </location>
</feature>
<feature type="compositionally biased region" description="Polar residues" evidence="8">
    <location>
        <begin position="1560"/>
        <end position="1570"/>
    </location>
</feature>
<dbReference type="GO" id="GO:0005615">
    <property type="term" value="C:extracellular space"/>
    <property type="evidence" value="ECO:0007669"/>
    <property type="project" value="TreeGrafter"/>
</dbReference>
<dbReference type="SMART" id="SM00192">
    <property type="entry name" value="LDLa"/>
    <property type="match status" value="6"/>
</dbReference>
<feature type="disulfide bond" evidence="7">
    <location>
        <begin position="1122"/>
        <end position="1137"/>
    </location>
</feature>
<dbReference type="Pfam" id="PF23244">
    <property type="entry name" value="VWF"/>
    <property type="match status" value="1"/>
</dbReference>
<dbReference type="Pfam" id="PF00057">
    <property type="entry name" value="Ldl_recept_a"/>
    <property type="match status" value="2"/>
</dbReference>
<dbReference type="InterPro" id="IPR036201">
    <property type="entry name" value="Pacifastin_dom_sf"/>
</dbReference>
<dbReference type="InterPro" id="IPR036084">
    <property type="entry name" value="Ser_inhib-like_sf"/>
</dbReference>
<keyword evidence="6" id="KW-0325">Glycoprotein</keyword>
<feature type="region of interest" description="Disordered" evidence="8">
    <location>
        <begin position="1542"/>
        <end position="1570"/>
    </location>
</feature>
<name>A0AB34GTN8_ESCRO</name>
<dbReference type="SUPFAM" id="SSF57283">
    <property type="entry name" value="PMP inhibitors"/>
    <property type="match status" value="1"/>
</dbReference>
<dbReference type="InterPro" id="IPR014853">
    <property type="entry name" value="VWF/SSPO/ZAN-like_Cys-rich_dom"/>
</dbReference>
<dbReference type="SUPFAM" id="SSF57424">
    <property type="entry name" value="LDL receptor-like module"/>
    <property type="match status" value="6"/>
</dbReference>
<dbReference type="PROSITE" id="PS51233">
    <property type="entry name" value="VWFD"/>
    <property type="match status" value="2"/>
</dbReference>
<dbReference type="InterPro" id="IPR000884">
    <property type="entry name" value="TSP1_rpt"/>
</dbReference>
<evidence type="ECO:0000256" key="7">
    <source>
        <dbReference type="PROSITE-ProRule" id="PRU00124"/>
    </source>
</evidence>
<dbReference type="PANTHER" id="PTHR11339:SF396">
    <property type="entry name" value="SCO-SPONDIN"/>
    <property type="match status" value="1"/>
</dbReference>
<dbReference type="Pfam" id="PF01826">
    <property type="entry name" value="TIL"/>
    <property type="match status" value="1"/>
</dbReference>
<feature type="region of interest" description="Disordered" evidence="8">
    <location>
        <begin position="1065"/>
        <end position="1118"/>
    </location>
</feature>
<evidence type="ECO:0000256" key="5">
    <source>
        <dbReference type="ARBA" id="ARBA00023157"/>
    </source>
</evidence>
<dbReference type="InterPro" id="IPR036055">
    <property type="entry name" value="LDL_receptor-like_sf"/>
</dbReference>
<dbReference type="SMART" id="SM00209">
    <property type="entry name" value="TSP1"/>
    <property type="match status" value="1"/>
</dbReference>
<keyword evidence="3" id="KW-0245">EGF-like domain</keyword>
<feature type="compositionally biased region" description="Low complexity" evidence="8">
    <location>
        <begin position="1077"/>
        <end position="1096"/>
    </location>
</feature>
<dbReference type="PROSITE" id="PS50068">
    <property type="entry name" value="LDLRA_2"/>
    <property type="match status" value="6"/>
</dbReference>
<dbReference type="InterPro" id="IPR001846">
    <property type="entry name" value="VWF_type-D"/>
</dbReference>
<dbReference type="PRINTS" id="PR00261">
    <property type="entry name" value="LDLRECEPTOR"/>
</dbReference>
<proteinExistence type="predicted"/>
<dbReference type="Gene3D" id="2.10.25.10">
    <property type="entry name" value="Laminin"/>
    <property type="match status" value="3"/>
</dbReference>
<dbReference type="Gene3D" id="4.10.400.10">
    <property type="entry name" value="Low-density Lipoprotein Receptor"/>
    <property type="match status" value="6"/>
</dbReference>
<feature type="disulfide bond" evidence="7">
    <location>
        <begin position="1008"/>
        <end position="1023"/>
    </location>
</feature>
<accession>A0AB34GTN8</accession>
<comment type="subcellular location">
    <subcellularLocation>
        <location evidence="1">Secreted</location>
    </subcellularLocation>
</comment>
<dbReference type="InterPro" id="IPR023415">
    <property type="entry name" value="LDLR_class-A_CS"/>
</dbReference>
<organism evidence="10 11">
    <name type="scientific">Eschrichtius robustus</name>
    <name type="common">California gray whale</name>
    <name type="synonym">Eschrichtius gibbosus</name>
    <dbReference type="NCBI Taxonomy" id="9764"/>
    <lineage>
        <taxon>Eukaryota</taxon>
        <taxon>Metazoa</taxon>
        <taxon>Chordata</taxon>
        <taxon>Craniata</taxon>
        <taxon>Vertebrata</taxon>
        <taxon>Euteleostomi</taxon>
        <taxon>Mammalia</taxon>
        <taxon>Eutheria</taxon>
        <taxon>Laurasiatheria</taxon>
        <taxon>Artiodactyla</taxon>
        <taxon>Whippomorpha</taxon>
        <taxon>Cetacea</taxon>
        <taxon>Mysticeti</taxon>
        <taxon>Eschrichtiidae</taxon>
        <taxon>Eschrichtius</taxon>
    </lineage>
</organism>
<evidence type="ECO:0000256" key="3">
    <source>
        <dbReference type="ARBA" id="ARBA00022536"/>
    </source>
</evidence>
<dbReference type="InterPro" id="IPR002919">
    <property type="entry name" value="TIL_dom"/>
</dbReference>
<feature type="domain" description="VWFD" evidence="9">
    <location>
        <begin position="221"/>
        <end position="400"/>
    </location>
</feature>
<evidence type="ECO:0000256" key="4">
    <source>
        <dbReference type="ARBA" id="ARBA00022837"/>
    </source>
</evidence>
<keyword evidence="5 7" id="KW-1015">Disulfide bond</keyword>
<feature type="disulfide bond" evidence="7">
    <location>
        <begin position="960"/>
        <end position="978"/>
    </location>
</feature>
<feature type="disulfide bond" evidence="7">
    <location>
        <begin position="1235"/>
        <end position="1250"/>
    </location>
</feature>
<dbReference type="InterPro" id="IPR036383">
    <property type="entry name" value="TSP1_rpt_sf"/>
</dbReference>
<keyword evidence="2" id="KW-0964">Secreted</keyword>
<dbReference type="SUPFAM" id="SSF82895">
    <property type="entry name" value="TSP-1 type 1 repeat"/>
    <property type="match status" value="1"/>
</dbReference>
<dbReference type="Pfam" id="PF08742">
    <property type="entry name" value="C8"/>
    <property type="match status" value="2"/>
</dbReference>
<dbReference type="SMART" id="SM00216">
    <property type="entry name" value="VWD"/>
    <property type="match status" value="2"/>
</dbReference>
<keyword evidence="4" id="KW-0106">Calcium</keyword>
<protein>
    <recommendedName>
        <fullName evidence="9">VWFD domain-containing protein</fullName>
    </recommendedName>
</protein>
<dbReference type="PROSITE" id="PS01209">
    <property type="entry name" value="LDLRA_1"/>
    <property type="match status" value="1"/>
</dbReference>